<protein>
    <submittedName>
        <fullName evidence="1">Uncharacterized protein</fullName>
    </submittedName>
</protein>
<dbReference type="EMBL" id="JAEAGR010000002">
    <property type="protein sequence ID" value="MBH1939902.1"/>
    <property type="molecule type" value="Genomic_DNA"/>
</dbReference>
<evidence type="ECO:0000313" key="2">
    <source>
        <dbReference type="Proteomes" id="UP000623269"/>
    </source>
</evidence>
<accession>A0A8J7H105</accession>
<reference evidence="1" key="1">
    <citation type="submission" date="2020-12" db="EMBL/GenBank/DDBJ databases">
        <title>M. sibirica DSM 26468T genome.</title>
        <authorList>
            <person name="Thieme N."/>
            <person name="Rettenmaier R."/>
            <person name="Zverlov V."/>
            <person name="Liebl W."/>
        </authorList>
    </citation>
    <scope>NUCLEOTIDE SEQUENCE</scope>
    <source>
        <strain evidence="1">DSM 26468</strain>
    </source>
</reference>
<dbReference type="AlphaFoldDB" id="A0A8J7H105"/>
<proteinExistence type="predicted"/>
<name>A0A8J7H105_9FIRM</name>
<organism evidence="1 2">
    <name type="scientific">Mobilitalea sibirica</name>
    <dbReference type="NCBI Taxonomy" id="1462919"/>
    <lineage>
        <taxon>Bacteria</taxon>
        <taxon>Bacillati</taxon>
        <taxon>Bacillota</taxon>
        <taxon>Clostridia</taxon>
        <taxon>Lachnospirales</taxon>
        <taxon>Lachnospiraceae</taxon>
        <taxon>Mobilitalea</taxon>
    </lineage>
</organism>
<comment type="caution">
    <text evidence="1">The sequence shown here is derived from an EMBL/GenBank/DDBJ whole genome shotgun (WGS) entry which is preliminary data.</text>
</comment>
<gene>
    <name evidence="1" type="ORF">I5677_03210</name>
</gene>
<keyword evidence="2" id="KW-1185">Reference proteome</keyword>
<sequence>MKVCDADREEATNAFRNEKRHLQIGRKSYIINIIFGGEINDLPHRAL</sequence>
<evidence type="ECO:0000313" key="1">
    <source>
        <dbReference type="EMBL" id="MBH1939902.1"/>
    </source>
</evidence>
<dbReference type="RefSeq" id="WP_197660117.1">
    <property type="nucleotide sequence ID" value="NZ_JAEAGR010000002.1"/>
</dbReference>
<dbReference type="Proteomes" id="UP000623269">
    <property type="component" value="Unassembled WGS sequence"/>
</dbReference>